<dbReference type="PRINTS" id="PR00344">
    <property type="entry name" value="BCTRLSENSOR"/>
</dbReference>
<evidence type="ECO:0000313" key="8">
    <source>
        <dbReference type="EMBL" id="ERN42939.1"/>
    </source>
</evidence>
<protein>
    <recommendedName>
        <fullName evidence="2">histidine kinase</fullName>
        <ecNumber evidence="2">2.7.13.3</ecNumber>
    </recommendedName>
</protein>
<sequence>MVKAIAFLLGLALGLAVSFYQSRRRDRQLQQVLDGWPQGSTDGRTVSLLPRLRRDLARSHHHHHVLEKAIATWHQAVDGAPVGYLQVDEDNQLHWCNQQARHLLQIERWQPGQVRLLLEVVRSYELDRLIEKTRHTQQLQTCEWQFRNTDTNVQHWQSAARASGSDRTLALRATASALPAGAVGVFLENQQPLVELRRSRERAFADLTHELRTPLTSIRLVAETLQGRLRPPEKTWVEQLLLEANRLIHLVEDWLEVTQLDRQLDRQLQLETVVLQDLVCSAWETLAPLACQKSLQLVYEESQPLTLQADRARLLQVFLNLFDNAIKFSPYAETVRVHAQLADSTSEASNEQLIVDTIDAGTGFSESDLKHACERRYRGTNAPIPTAISASDSLASARPGSGLGLAIAQQIVRAHGGTIRVQNHPETGGGWLRLELPQVTLLPRLP</sequence>
<evidence type="ECO:0000256" key="5">
    <source>
        <dbReference type="ARBA" id="ARBA00022777"/>
    </source>
</evidence>
<dbReference type="GO" id="GO:0004721">
    <property type="term" value="F:phosphoprotein phosphatase activity"/>
    <property type="evidence" value="ECO:0007669"/>
    <property type="project" value="TreeGrafter"/>
</dbReference>
<evidence type="ECO:0000256" key="6">
    <source>
        <dbReference type="ARBA" id="ARBA00023012"/>
    </source>
</evidence>
<dbReference type="InParanoid" id="U5DQN8"/>
<evidence type="ECO:0000256" key="1">
    <source>
        <dbReference type="ARBA" id="ARBA00000085"/>
    </source>
</evidence>
<dbReference type="EMBL" id="ASSJ01000004">
    <property type="protein sequence ID" value="ERN42939.1"/>
    <property type="molecule type" value="Genomic_DNA"/>
</dbReference>
<dbReference type="CDD" id="cd00082">
    <property type="entry name" value="HisKA"/>
    <property type="match status" value="1"/>
</dbReference>
<evidence type="ECO:0000313" key="9">
    <source>
        <dbReference type="Proteomes" id="UP000016960"/>
    </source>
</evidence>
<dbReference type="GO" id="GO:0016036">
    <property type="term" value="P:cellular response to phosphate starvation"/>
    <property type="evidence" value="ECO:0007669"/>
    <property type="project" value="TreeGrafter"/>
</dbReference>
<dbReference type="EC" id="2.7.13.3" evidence="2"/>
<dbReference type="SMART" id="SM00388">
    <property type="entry name" value="HisKA"/>
    <property type="match status" value="1"/>
</dbReference>
<dbReference type="STRING" id="582515.KR51_00002430"/>
<dbReference type="GO" id="GO:0005886">
    <property type="term" value="C:plasma membrane"/>
    <property type="evidence" value="ECO:0007669"/>
    <property type="project" value="TreeGrafter"/>
</dbReference>
<feature type="domain" description="Histidine kinase" evidence="7">
    <location>
        <begin position="206"/>
        <end position="440"/>
    </location>
</feature>
<dbReference type="CDD" id="cd00075">
    <property type="entry name" value="HATPase"/>
    <property type="match status" value="1"/>
</dbReference>
<dbReference type="AlphaFoldDB" id="U5DQN8"/>
<dbReference type="PANTHER" id="PTHR45453:SF1">
    <property type="entry name" value="PHOSPHATE REGULON SENSOR PROTEIN PHOR"/>
    <property type="match status" value="1"/>
</dbReference>
<dbReference type="InterPro" id="IPR003594">
    <property type="entry name" value="HATPase_dom"/>
</dbReference>
<evidence type="ECO:0000256" key="4">
    <source>
        <dbReference type="ARBA" id="ARBA00022679"/>
    </source>
</evidence>
<dbReference type="InterPro" id="IPR005467">
    <property type="entry name" value="His_kinase_dom"/>
</dbReference>
<keyword evidence="6" id="KW-0902">Two-component regulatory system</keyword>
<name>U5DQN8_9CHRO</name>
<organism evidence="8 9">
    <name type="scientific">Rubidibacter lacunae KORDI 51-2</name>
    <dbReference type="NCBI Taxonomy" id="582515"/>
    <lineage>
        <taxon>Bacteria</taxon>
        <taxon>Bacillati</taxon>
        <taxon>Cyanobacteriota</taxon>
        <taxon>Cyanophyceae</taxon>
        <taxon>Oscillatoriophycideae</taxon>
        <taxon>Chroococcales</taxon>
        <taxon>Aphanothecaceae</taxon>
        <taxon>Rubidibacter</taxon>
    </lineage>
</organism>
<reference evidence="8 9" key="1">
    <citation type="submission" date="2013-05" db="EMBL/GenBank/DDBJ databases">
        <title>Draft genome sequence of Rubidibacter lacunae KORDI 51-2.</title>
        <authorList>
            <person name="Choi D.H."/>
            <person name="Noh J.H."/>
            <person name="Kwon K.-K."/>
            <person name="Lee J.-H."/>
            <person name="Ryu J.-Y."/>
        </authorList>
    </citation>
    <scope>NUCLEOTIDE SEQUENCE [LARGE SCALE GENOMIC DNA]</scope>
    <source>
        <strain evidence="8 9">KORDI 51-2</strain>
    </source>
</reference>
<dbReference type="InterPro" id="IPR036890">
    <property type="entry name" value="HATPase_C_sf"/>
</dbReference>
<dbReference type="SMART" id="SM00091">
    <property type="entry name" value="PAS"/>
    <property type="match status" value="1"/>
</dbReference>
<dbReference type="PATRIC" id="fig|582515.4.peg.275"/>
<dbReference type="Gene3D" id="1.10.287.130">
    <property type="match status" value="1"/>
</dbReference>
<dbReference type="Pfam" id="PF02518">
    <property type="entry name" value="HATPase_c"/>
    <property type="match status" value="1"/>
</dbReference>
<gene>
    <name evidence="8" type="ORF">KR51_00002430</name>
</gene>
<dbReference type="SUPFAM" id="SSF55874">
    <property type="entry name" value="ATPase domain of HSP90 chaperone/DNA topoisomerase II/histidine kinase"/>
    <property type="match status" value="1"/>
</dbReference>
<dbReference type="Proteomes" id="UP000016960">
    <property type="component" value="Unassembled WGS sequence"/>
</dbReference>
<dbReference type="PROSITE" id="PS50109">
    <property type="entry name" value="HIS_KIN"/>
    <property type="match status" value="1"/>
</dbReference>
<dbReference type="Gene3D" id="3.30.565.10">
    <property type="entry name" value="Histidine kinase-like ATPase, C-terminal domain"/>
    <property type="match status" value="1"/>
</dbReference>
<dbReference type="SUPFAM" id="SSF47384">
    <property type="entry name" value="Homodimeric domain of signal transducing histidine kinase"/>
    <property type="match status" value="1"/>
</dbReference>
<accession>U5DQN8</accession>
<dbReference type="InterPro" id="IPR003661">
    <property type="entry name" value="HisK_dim/P_dom"/>
</dbReference>
<dbReference type="InterPro" id="IPR000014">
    <property type="entry name" value="PAS"/>
</dbReference>
<dbReference type="eggNOG" id="COG2205">
    <property type="taxonomic scope" value="Bacteria"/>
</dbReference>
<keyword evidence="9" id="KW-1185">Reference proteome</keyword>
<dbReference type="InterPro" id="IPR036097">
    <property type="entry name" value="HisK_dim/P_sf"/>
</dbReference>
<keyword evidence="4 8" id="KW-0808">Transferase</keyword>
<dbReference type="OrthoDB" id="9773956at2"/>
<dbReference type="GO" id="GO:0000155">
    <property type="term" value="F:phosphorelay sensor kinase activity"/>
    <property type="evidence" value="ECO:0007669"/>
    <property type="project" value="InterPro"/>
</dbReference>
<comment type="catalytic activity">
    <reaction evidence="1">
        <text>ATP + protein L-histidine = ADP + protein N-phospho-L-histidine.</text>
        <dbReference type="EC" id="2.7.13.3"/>
    </reaction>
</comment>
<dbReference type="Pfam" id="PF00512">
    <property type="entry name" value="HisKA"/>
    <property type="match status" value="1"/>
</dbReference>
<evidence type="ECO:0000259" key="7">
    <source>
        <dbReference type="PROSITE" id="PS50109"/>
    </source>
</evidence>
<dbReference type="InterPro" id="IPR004358">
    <property type="entry name" value="Sig_transdc_His_kin-like_C"/>
</dbReference>
<dbReference type="RefSeq" id="WP_022603961.1">
    <property type="nucleotide sequence ID" value="NZ_ASSJ01000004.1"/>
</dbReference>
<dbReference type="InterPro" id="IPR050351">
    <property type="entry name" value="BphY/WalK/GraS-like"/>
</dbReference>
<proteinExistence type="predicted"/>
<evidence type="ECO:0000256" key="2">
    <source>
        <dbReference type="ARBA" id="ARBA00012438"/>
    </source>
</evidence>
<comment type="caution">
    <text evidence="8">The sequence shown here is derived from an EMBL/GenBank/DDBJ whole genome shotgun (WGS) entry which is preliminary data.</text>
</comment>
<keyword evidence="3" id="KW-0597">Phosphoprotein</keyword>
<keyword evidence="5 8" id="KW-0418">Kinase</keyword>
<dbReference type="SMART" id="SM00387">
    <property type="entry name" value="HATPase_c"/>
    <property type="match status" value="1"/>
</dbReference>
<evidence type="ECO:0000256" key="3">
    <source>
        <dbReference type="ARBA" id="ARBA00022553"/>
    </source>
</evidence>
<dbReference type="PANTHER" id="PTHR45453">
    <property type="entry name" value="PHOSPHATE REGULON SENSOR PROTEIN PHOR"/>
    <property type="match status" value="1"/>
</dbReference>